<reference evidence="1 2" key="1">
    <citation type="submission" date="2024-01" db="EMBL/GenBank/DDBJ databases">
        <title>Genome assemblies of Stephania.</title>
        <authorList>
            <person name="Yang L."/>
        </authorList>
    </citation>
    <scope>NUCLEOTIDE SEQUENCE [LARGE SCALE GENOMIC DNA]</scope>
    <source>
        <strain evidence="1">QJT</strain>
        <tissue evidence="1">Leaf</tissue>
    </source>
</reference>
<dbReference type="EMBL" id="JBBNAE010000011">
    <property type="protein sequence ID" value="KAK9085219.1"/>
    <property type="molecule type" value="Genomic_DNA"/>
</dbReference>
<keyword evidence="2" id="KW-1185">Reference proteome</keyword>
<protein>
    <submittedName>
        <fullName evidence="1">Uncharacterized protein</fullName>
    </submittedName>
</protein>
<proteinExistence type="predicted"/>
<sequence>MHEIHEHYWGTHEPKGHDGKLIMLIFGAKNSLLPILCSNPQLMVYGSQIKFQEPLFSS</sequence>
<evidence type="ECO:0000313" key="1">
    <source>
        <dbReference type="EMBL" id="KAK9085219.1"/>
    </source>
</evidence>
<comment type="caution">
    <text evidence="1">The sequence shown here is derived from an EMBL/GenBank/DDBJ whole genome shotgun (WGS) entry which is preliminary data.</text>
</comment>
<gene>
    <name evidence="1" type="ORF">Sjap_025630</name>
</gene>
<dbReference type="AlphaFoldDB" id="A0AAP0E242"/>
<accession>A0AAP0E242</accession>
<name>A0AAP0E242_9MAGN</name>
<dbReference type="Proteomes" id="UP001417504">
    <property type="component" value="Unassembled WGS sequence"/>
</dbReference>
<organism evidence="1 2">
    <name type="scientific">Stephania japonica</name>
    <dbReference type="NCBI Taxonomy" id="461633"/>
    <lineage>
        <taxon>Eukaryota</taxon>
        <taxon>Viridiplantae</taxon>
        <taxon>Streptophyta</taxon>
        <taxon>Embryophyta</taxon>
        <taxon>Tracheophyta</taxon>
        <taxon>Spermatophyta</taxon>
        <taxon>Magnoliopsida</taxon>
        <taxon>Ranunculales</taxon>
        <taxon>Menispermaceae</taxon>
        <taxon>Menispermoideae</taxon>
        <taxon>Cissampelideae</taxon>
        <taxon>Stephania</taxon>
    </lineage>
</organism>
<evidence type="ECO:0000313" key="2">
    <source>
        <dbReference type="Proteomes" id="UP001417504"/>
    </source>
</evidence>